<accession>A0A1H9QHH3</accession>
<dbReference type="RefSeq" id="WP_281245633.1">
    <property type="nucleotide sequence ID" value="NZ_FOGZ01000003.1"/>
</dbReference>
<evidence type="ECO:0000256" key="1">
    <source>
        <dbReference type="SAM" id="SignalP"/>
    </source>
</evidence>
<evidence type="ECO:0000313" key="2">
    <source>
        <dbReference type="EMBL" id="SER59223.1"/>
    </source>
</evidence>
<proteinExistence type="predicted"/>
<feature type="chain" id="PRO_5039397431" evidence="1">
    <location>
        <begin position="22"/>
        <end position="44"/>
    </location>
</feature>
<protein>
    <submittedName>
        <fullName evidence="2">Uncharacterized protein</fullName>
    </submittedName>
</protein>
<gene>
    <name evidence="2" type="ORF">SAMN05443377_10382</name>
</gene>
<dbReference type="Proteomes" id="UP000198815">
    <property type="component" value="Unassembled WGS sequence"/>
</dbReference>
<organism evidence="2 3">
    <name type="scientific">Propionibacterium cyclohexanicum</name>
    <dbReference type="NCBI Taxonomy" id="64702"/>
    <lineage>
        <taxon>Bacteria</taxon>
        <taxon>Bacillati</taxon>
        <taxon>Actinomycetota</taxon>
        <taxon>Actinomycetes</taxon>
        <taxon>Propionibacteriales</taxon>
        <taxon>Propionibacteriaceae</taxon>
        <taxon>Propionibacterium</taxon>
    </lineage>
</organism>
<dbReference type="EMBL" id="FOGZ01000003">
    <property type="protein sequence ID" value="SER59223.1"/>
    <property type="molecule type" value="Genomic_DNA"/>
</dbReference>
<feature type="signal peptide" evidence="1">
    <location>
        <begin position="1"/>
        <end position="21"/>
    </location>
</feature>
<keyword evidence="1" id="KW-0732">Signal</keyword>
<evidence type="ECO:0000313" key="3">
    <source>
        <dbReference type="Proteomes" id="UP000198815"/>
    </source>
</evidence>
<sequence>MRTIAAAVIVSIIFAVTPAVPGPHSANPDSISAAMCRMFPVLCR</sequence>
<reference evidence="3" key="1">
    <citation type="submission" date="2016-10" db="EMBL/GenBank/DDBJ databases">
        <authorList>
            <person name="Varghese N."/>
            <person name="Submissions S."/>
        </authorList>
    </citation>
    <scope>NUCLEOTIDE SEQUENCE [LARGE SCALE GENOMIC DNA]</scope>
    <source>
        <strain evidence="3">DSM 16859</strain>
    </source>
</reference>
<keyword evidence="3" id="KW-1185">Reference proteome</keyword>
<dbReference type="AlphaFoldDB" id="A0A1H9QHH3"/>
<name>A0A1H9QHH3_9ACTN</name>